<evidence type="ECO:0000313" key="3">
    <source>
        <dbReference type="Proteomes" id="UP000431269"/>
    </source>
</evidence>
<dbReference type="KEGG" id="tsv:DSM104635_03141"/>
<keyword evidence="1" id="KW-0732">Signal</keyword>
<evidence type="ECO:0000313" key="2">
    <source>
        <dbReference type="EMBL" id="QGZ96283.1"/>
    </source>
</evidence>
<protein>
    <submittedName>
        <fullName evidence="2">Uncharacterized protein</fullName>
    </submittedName>
</protein>
<name>A0A6I6MYS1_9CAUL</name>
<organism evidence="2 3">
    <name type="scientific">Terricaulis silvestris</name>
    <dbReference type="NCBI Taxonomy" id="2686094"/>
    <lineage>
        <taxon>Bacteria</taxon>
        <taxon>Pseudomonadati</taxon>
        <taxon>Pseudomonadota</taxon>
        <taxon>Alphaproteobacteria</taxon>
        <taxon>Caulobacterales</taxon>
        <taxon>Caulobacteraceae</taxon>
        <taxon>Terricaulis</taxon>
    </lineage>
</organism>
<feature type="signal peptide" evidence="1">
    <location>
        <begin position="1"/>
        <end position="22"/>
    </location>
</feature>
<feature type="chain" id="PRO_5026193800" evidence="1">
    <location>
        <begin position="23"/>
        <end position="391"/>
    </location>
</feature>
<evidence type="ECO:0000256" key="1">
    <source>
        <dbReference type="SAM" id="SignalP"/>
    </source>
</evidence>
<keyword evidence="3" id="KW-1185">Reference proteome</keyword>
<reference evidence="3" key="1">
    <citation type="submission" date="2019-12" db="EMBL/GenBank/DDBJ databases">
        <title>Complete genome of Terracaulis silvestris 0127_4.</title>
        <authorList>
            <person name="Vieira S."/>
            <person name="Riedel T."/>
            <person name="Sproer C."/>
            <person name="Pascual J."/>
            <person name="Boedeker C."/>
            <person name="Overmann J."/>
        </authorList>
    </citation>
    <scope>NUCLEOTIDE SEQUENCE [LARGE SCALE GENOMIC DNA]</scope>
    <source>
        <strain evidence="3">0127_4</strain>
    </source>
</reference>
<gene>
    <name evidence="2" type="ORF">DSM104635_03141</name>
</gene>
<accession>A0A6I6MYS1</accession>
<proteinExistence type="predicted"/>
<dbReference type="AlphaFoldDB" id="A0A6I6MYS1"/>
<dbReference type="PROSITE" id="PS51257">
    <property type="entry name" value="PROKAR_LIPOPROTEIN"/>
    <property type="match status" value="1"/>
</dbReference>
<dbReference type="Proteomes" id="UP000431269">
    <property type="component" value="Chromosome"/>
</dbReference>
<dbReference type="EMBL" id="CP047045">
    <property type="protein sequence ID" value="QGZ96283.1"/>
    <property type="molecule type" value="Genomic_DNA"/>
</dbReference>
<sequence>MKAWLGLIAACAFLTACATAPADVRRERLTRQIADDAAAFNDAYGQAVSAQILLNILRSRDRLPRYYLAMTGISDSPSWSMTQSGSIGGIPLGESGSPWGFGNVGVERQTQTRPSYAVQPFSAETLTRTAFEPTAPYVFEHYWRSGWPRDLLLLVMVEGIEKTDAEGVRHSYVNEANTIFEDCAPNVDTNGCAFVRELREFLISTSGRPNESGIDMAHGRPLCGVVETYAPTTPVRPMPPREGLDCDPVFPIGSTLVRLRLRSLDDMVYYVGELMRAGAMVAEEGAPIEAQLNVRAAGLRGGGQGVPLFRVVPEGAADADIYAASVVYGGQRYYAGPAIGRSCGAASGEGRCQDTAEEGDRSSSVLSLIAEILALNQSPDAIRAPSRLIAE</sequence>
<dbReference type="RefSeq" id="WP_158767082.1">
    <property type="nucleotide sequence ID" value="NZ_CP047045.1"/>
</dbReference>